<reference evidence="1" key="1">
    <citation type="submission" date="2022-04" db="EMBL/GenBank/DDBJ databases">
        <title>Jade perch genome.</title>
        <authorList>
            <person name="Chao B."/>
        </authorList>
    </citation>
    <scope>NUCLEOTIDE SEQUENCE</scope>
    <source>
        <strain evidence="1">CB-2022</strain>
    </source>
</reference>
<comment type="caution">
    <text evidence="1">The sequence shown here is derived from an EMBL/GenBank/DDBJ whole genome shotgun (WGS) entry which is preliminary data.</text>
</comment>
<evidence type="ECO:0000313" key="1">
    <source>
        <dbReference type="EMBL" id="KAI3360644.1"/>
    </source>
</evidence>
<protein>
    <submittedName>
        <fullName evidence="1">Uncharacterized protein</fullName>
    </submittedName>
</protein>
<dbReference type="EMBL" id="CM041546">
    <property type="protein sequence ID" value="KAI3360644.1"/>
    <property type="molecule type" value="Genomic_DNA"/>
</dbReference>
<organism evidence="1 2">
    <name type="scientific">Scortum barcoo</name>
    <name type="common">barcoo grunter</name>
    <dbReference type="NCBI Taxonomy" id="214431"/>
    <lineage>
        <taxon>Eukaryota</taxon>
        <taxon>Metazoa</taxon>
        <taxon>Chordata</taxon>
        <taxon>Craniata</taxon>
        <taxon>Vertebrata</taxon>
        <taxon>Euteleostomi</taxon>
        <taxon>Actinopterygii</taxon>
        <taxon>Neopterygii</taxon>
        <taxon>Teleostei</taxon>
        <taxon>Neoteleostei</taxon>
        <taxon>Acanthomorphata</taxon>
        <taxon>Eupercaria</taxon>
        <taxon>Centrarchiformes</taxon>
        <taxon>Terapontoidei</taxon>
        <taxon>Terapontidae</taxon>
        <taxon>Scortum</taxon>
    </lineage>
</organism>
<dbReference type="Proteomes" id="UP000831701">
    <property type="component" value="Chromosome 16"/>
</dbReference>
<proteinExistence type="predicted"/>
<sequence>MQYRQKGNFFYLSMEPYKYGFKEITWNFFEASHRKGAPDGVGGALKRSADRIVAHGEDIPDAQSLYDKLKSLDTSVELFFVPERDIDSKTEVPAIAAIKGTTRIHQAISLTHGQMKYRDISCLCKREEGVLDCPCFNLQEVTLANVPVSSDESPACGKTPDNPWRPEMIEVKHIGEWCVVNYDNEAYPGVIMDAEGHSVKVKCMHRHGINKFHWPSLRDDICWYHDWQESAWWPGLCQRDPARAQPEMAPSSRLTTHGKIHEGPVQCGLGSRVVGGGPRRPNPWTKTLAIGDMECHLGAGGEGA</sequence>
<gene>
    <name evidence="1" type="ORF">L3Q82_002510</name>
</gene>
<evidence type="ECO:0000313" key="2">
    <source>
        <dbReference type="Proteomes" id="UP000831701"/>
    </source>
</evidence>
<keyword evidence="2" id="KW-1185">Reference proteome</keyword>
<name>A0ACB8VYT0_9TELE</name>
<accession>A0ACB8VYT0</accession>